<dbReference type="STRING" id="679190.HMPREF0650_0354"/>
<protein>
    <submittedName>
        <fullName evidence="1">Uncharacterized protein</fullName>
    </submittedName>
</protein>
<dbReference type="Proteomes" id="UP000005283">
    <property type="component" value="Unassembled WGS sequence"/>
</dbReference>
<evidence type="ECO:0000313" key="1">
    <source>
        <dbReference type="EMBL" id="EFA92739.1"/>
    </source>
</evidence>
<dbReference type="RefSeq" id="WP_004348253.1">
    <property type="nucleotide sequence ID" value="NZ_ADEG01000035.1"/>
</dbReference>
<accession>D1W400</accession>
<sequence>MKQEMETMRVTDEERDLLEQMRNYNRSYPNGYPELLSVIIEKFYAMLRQPY</sequence>
<gene>
    <name evidence="1" type="ORF">HMPREF0650_0354</name>
</gene>
<name>D1W400_9BACT</name>
<comment type="caution">
    <text evidence="1">The sequence shown here is derived from an EMBL/GenBank/DDBJ whole genome shotgun (WGS) entry which is preliminary data.</text>
</comment>
<dbReference type="AlphaFoldDB" id="D1W400"/>
<evidence type="ECO:0000313" key="2">
    <source>
        <dbReference type="Proteomes" id="UP000005283"/>
    </source>
</evidence>
<organism evidence="1 2">
    <name type="scientific">Hoylesella buccalis ATCC 35310</name>
    <dbReference type="NCBI Taxonomy" id="679190"/>
    <lineage>
        <taxon>Bacteria</taxon>
        <taxon>Pseudomonadati</taxon>
        <taxon>Bacteroidota</taxon>
        <taxon>Bacteroidia</taxon>
        <taxon>Bacteroidales</taxon>
        <taxon>Prevotellaceae</taxon>
        <taxon>Hoylesella</taxon>
    </lineage>
</organism>
<reference evidence="1 2" key="1">
    <citation type="submission" date="2009-12" db="EMBL/GenBank/DDBJ databases">
        <title>Genome Sequence of Prevotella buccalis ATCC 35310.</title>
        <authorList>
            <person name="Durkin A.S."/>
            <person name="Madupu R."/>
            <person name="Torralba M."/>
            <person name="Methe B."/>
            <person name="Sutton G."/>
            <person name="Strausberg R.L."/>
            <person name="Nelson K.E."/>
        </authorList>
    </citation>
    <scope>NUCLEOTIDE SEQUENCE [LARGE SCALE GENOMIC DNA]</scope>
    <source>
        <strain evidence="1 2">ATCC 35310</strain>
    </source>
</reference>
<proteinExistence type="predicted"/>
<keyword evidence="2" id="KW-1185">Reference proteome</keyword>
<dbReference type="EMBL" id="ADEG01000035">
    <property type="protein sequence ID" value="EFA92739.1"/>
    <property type="molecule type" value="Genomic_DNA"/>
</dbReference>